<dbReference type="Proteomes" id="UP000546162">
    <property type="component" value="Unassembled WGS sequence"/>
</dbReference>
<proteinExistence type="predicted"/>
<reference evidence="5 6" key="1">
    <citation type="submission" date="2020-08" db="EMBL/GenBank/DDBJ databases">
        <title>Sequencing the genomes of 1000 actinobacteria strains.</title>
        <authorList>
            <person name="Klenk H.-P."/>
        </authorList>
    </citation>
    <scope>NUCLEOTIDE SEQUENCE [LARGE SCALE GENOMIC DNA]</scope>
    <source>
        <strain evidence="5 6">DSM 45809</strain>
    </source>
</reference>
<name>A0A7W7H4C2_9ACTN</name>
<evidence type="ECO:0000259" key="2">
    <source>
        <dbReference type="Pfam" id="PF13569"/>
    </source>
</evidence>
<dbReference type="AlphaFoldDB" id="A0A7W7H4C2"/>
<feature type="region of interest" description="Disordered" evidence="1">
    <location>
        <begin position="573"/>
        <end position="615"/>
    </location>
</feature>
<evidence type="ECO:0000259" key="4">
    <source>
        <dbReference type="Pfam" id="PF24879"/>
    </source>
</evidence>
<dbReference type="EMBL" id="JACHNB010000001">
    <property type="protein sequence ID" value="MBB4743724.1"/>
    <property type="molecule type" value="Genomic_DNA"/>
</dbReference>
<evidence type="ECO:0000313" key="6">
    <source>
        <dbReference type="Proteomes" id="UP000546162"/>
    </source>
</evidence>
<dbReference type="InterPro" id="IPR025406">
    <property type="entry name" value="DUF4132"/>
</dbReference>
<dbReference type="InterPro" id="IPR056639">
    <property type="entry name" value="DUF7737"/>
</dbReference>
<feature type="domain" description="DUF4132" evidence="2">
    <location>
        <begin position="622"/>
        <end position="681"/>
    </location>
</feature>
<gene>
    <name evidence="5" type="ORF">BJY16_007183</name>
</gene>
<sequence length="880" mass="96069">MEMRPLIGPEHHGVVEEAREDLRRLADRARAAGRAGDPSALWAVADEIRIRVEQVDRLWIGDLEWSIGTVLAELDTIYDAAFPIGDPGDVAGLLTAPWPSARRKELLAAVLGRDHYGRVDLDQVAEQALAVVDLRLLRALVLDRFGAPRSRDLLVRILATLHDHGRLDSRLVDRAHVIDEYFGYGLVTDPPTPFTAAIRDHLDELTWRLVTGPIPVDRYKVPDRPGPRGLRFVELAMTWSGDPAIARVLGAAELTEAERARLLDLLRDRPLADRQRVYQWRLAAGDADALAPLTGLDRSARLVRLIRAMPEGHEAVRHDRAAILAAVDQSGPDATRRFLELEPNEVVSAALGDNRAAVLKRVKNNALRGIAAFGMLPLAEGETVLDRYLALRESAKKGAKLGPNRKHSHAAAIDVALDHLAQVAGFPDPSRLEWDCEARLVSETPTAARAGDYRLELRFDGADPVLAVSRSGKELRSVPAAVRAEPSYQELRAHQERLRDQARRMRTGLLERLVATGGTLQPEELGRLRSLPAGAAMLPGLLWRDRSGTIGLLDQLDPTGPITAVHPVELLAPTAGAAPPPPGRQLPNTPQSHTGWAPTASPPAPTLRPHDDRRSGDVDRGLAWWQAEVVRRRLRQPVKQLFREVYVLTPAERESVDLSYRFAGHVVAGKVAGQLLSARGWTLNGEYDDYGAVRPAGDGLTAALRCDMHGYFGLAEVEFGALCFLRDNWPMALEDVPPVVFSEVMRDLDLAVSVAGTGVRAHESPAQAASRAQLLAALISDLGLTRVTIDGGSAVVRGSRATYRVHLTSGSIHVEPAGYLCVVPAGFGASAHRRLFLPFADEDRMTSVILSKILLLNEDEKITDKSILTQLQHLAPASPS</sequence>
<feature type="domain" description="DUF4132" evidence="2">
    <location>
        <begin position="472"/>
        <end position="570"/>
    </location>
</feature>
<feature type="domain" description="DUF5724" evidence="3">
    <location>
        <begin position="370"/>
        <end position="435"/>
    </location>
</feature>
<evidence type="ECO:0000256" key="1">
    <source>
        <dbReference type="SAM" id="MobiDB-lite"/>
    </source>
</evidence>
<accession>A0A7W7H4C2</accession>
<organism evidence="5 6">
    <name type="scientific">Actinoplanes octamycinicus</name>
    <dbReference type="NCBI Taxonomy" id="135948"/>
    <lineage>
        <taxon>Bacteria</taxon>
        <taxon>Bacillati</taxon>
        <taxon>Actinomycetota</taxon>
        <taxon>Actinomycetes</taxon>
        <taxon>Micromonosporales</taxon>
        <taxon>Micromonosporaceae</taxon>
        <taxon>Actinoplanes</taxon>
    </lineage>
</organism>
<protein>
    <recommendedName>
        <fullName evidence="7">DUF4132 domain-containing protein</fullName>
    </recommendedName>
</protein>
<evidence type="ECO:0000313" key="5">
    <source>
        <dbReference type="EMBL" id="MBB4743724.1"/>
    </source>
</evidence>
<dbReference type="InterPro" id="IPR043782">
    <property type="entry name" value="DUF5724"/>
</dbReference>
<comment type="caution">
    <text evidence="5">The sequence shown here is derived from an EMBL/GenBank/DDBJ whole genome shotgun (WGS) entry which is preliminary data.</text>
</comment>
<evidence type="ECO:0000259" key="3">
    <source>
        <dbReference type="Pfam" id="PF18991"/>
    </source>
</evidence>
<dbReference type="Pfam" id="PF13569">
    <property type="entry name" value="DUF4132"/>
    <property type="match status" value="2"/>
</dbReference>
<dbReference type="Pfam" id="PF24879">
    <property type="entry name" value="DUF7737"/>
    <property type="match status" value="1"/>
</dbReference>
<feature type="domain" description="DUF7737" evidence="4">
    <location>
        <begin position="769"/>
        <end position="871"/>
    </location>
</feature>
<keyword evidence="6" id="KW-1185">Reference proteome</keyword>
<dbReference type="Pfam" id="PF18991">
    <property type="entry name" value="DUF5724"/>
    <property type="match status" value="1"/>
</dbReference>
<evidence type="ECO:0008006" key="7">
    <source>
        <dbReference type="Google" id="ProtNLM"/>
    </source>
</evidence>